<gene>
    <name evidence="2" type="ORF">SAMN05444370_12217</name>
</gene>
<accession>A0A1H4FGB9</accession>
<reference evidence="2 3" key="1">
    <citation type="submission" date="2016-10" db="EMBL/GenBank/DDBJ databases">
        <authorList>
            <person name="de Groot N.N."/>
        </authorList>
    </citation>
    <scope>NUCLEOTIDE SEQUENCE [LARGE SCALE GENOMIC DNA]</scope>
    <source>
        <strain evidence="2 3">DSM 15345</strain>
    </source>
</reference>
<protein>
    <submittedName>
        <fullName evidence="2">Uncharacterized protein</fullName>
    </submittedName>
</protein>
<keyword evidence="1" id="KW-0732">Signal</keyword>
<dbReference type="RefSeq" id="WP_093255966.1">
    <property type="nucleotide sequence ID" value="NZ_FNQM01000022.1"/>
</dbReference>
<proteinExistence type="predicted"/>
<keyword evidence="3" id="KW-1185">Reference proteome</keyword>
<evidence type="ECO:0000313" key="2">
    <source>
        <dbReference type="EMBL" id="SEA96399.1"/>
    </source>
</evidence>
<organism evidence="2 3">
    <name type="scientific">Rubrimonas cliftonensis</name>
    <dbReference type="NCBI Taxonomy" id="89524"/>
    <lineage>
        <taxon>Bacteria</taxon>
        <taxon>Pseudomonadati</taxon>
        <taxon>Pseudomonadota</taxon>
        <taxon>Alphaproteobacteria</taxon>
        <taxon>Rhodobacterales</taxon>
        <taxon>Paracoccaceae</taxon>
        <taxon>Rubrimonas</taxon>
    </lineage>
</organism>
<name>A0A1H4FGB9_9RHOB</name>
<feature type="signal peptide" evidence="1">
    <location>
        <begin position="1"/>
        <end position="23"/>
    </location>
</feature>
<dbReference type="Proteomes" id="UP000198703">
    <property type="component" value="Unassembled WGS sequence"/>
</dbReference>
<dbReference type="AlphaFoldDB" id="A0A1H4FGB9"/>
<feature type="chain" id="PRO_5011479349" evidence="1">
    <location>
        <begin position="24"/>
        <end position="154"/>
    </location>
</feature>
<evidence type="ECO:0000313" key="3">
    <source>
        <dbReference type="Proteomes" id="UP000198703"/>
    </source>
</evidence>
<sequence length="154" mass="16453">MSLKPFNAVAALVALLLSDIAPAVMRQIRTDPRACDNPGFAVSIARLETWLSTLARRRAAALTAARLAEALRAAFIIAASRGRIVIDRRDRDGGQLEVEASDLALVEIVRELAAALDHRRGGAVAAAFDAWRDETLDRAFALGRAAAHGERGDG</sequence>
<evidence type="ECO:0000256" key="1">
    <source>
        <dbReference type="SAM" id="SignalP"/>
    </source>
</evidence>
<dbReference type="EMBL" id="FNQM01000022">
    <property type="protein sequence ID" value="SEA96399.1"/>
    <property type="molecule type" value="Genomic_DNA"/>
</dbReference>